<protein>
    <recommendedName>
        <fullName evidence="1">Glycosyltransferase 2-like domain-containing protein</fullName>
    </recommendedName>
</protein>
<name>A0A8J3ZLJ5_9ACTN</name>
<dbReference type="EMBL" id="BOPH01000015">
    <property type="protein sequence ID" value="GIJ66104.1"/>
    <property type="molecule type" value="Genomic_DNA"/>
</dbReference>
<feature type="domain" description="Glycosyltransferase 2-like" evidence="1">
    <location>
        <begin position="8"/>
        <end position="112"/>
    </location>
</feature>
<reference evidence="2" key="1">
    <citation type="submission" date="2021-01" db="EMBL/GenBank/DDBJ databases">
        <title>Whole genome shotgun sequence of Virgisporangium ochraceum NBRC 16418.</title>
        <authorList>
            <person name="Komaki H."/>
            <person name="Tamura T."/>
        </authorList>
    </citation>
    <scope>NUCLEOTIDE SEQUENCE</scope>
    <source>
        <strain evidence="2">NBRC 16418</strain>
    </source>
</reference>
<organism evidence="2 3">
    <name type="scientific">Virgisporangium ochraceum</name>
    <dbReference type="NCBI Taxonomy" id="65505"/>
    <lineage>
        <taxon>Bacteria</taxon>
        <taxon>Bacillati</taxon>
        <taxon>Actinomycetota</taxon>
        <taxon>Actinomycetes</taxon>
        <taxon>Micromonosporales</taxon>
        <taxon>Micromonosporaceae</taxon>
        <taxon>Virgisporangium</taxon>
    </lineage>
</organism>
<dbReference type="Proteomes" id="UP000635606">
    <property type="component" value="Unassembled WGS sequence"/>
</dbReference>
<dbReference type="Gene3D" id="3.90.550.10">
    <property type="entry name" value="Spore Coat Polysaccharide Biosynthesis Protein SpsA, Chain A"/>
    <property type="match status" value="1"/>
</dbReference>
<dbReference type="SUPFAM" id="SSF53448">
    <property type="entry name" value="Nucleotide-diphospho-sugar transferases"/>
    <property type="match status" value="1"/>
</dbReference>
<dbReference type="AlphaFoldDB" id="A0A8J3ZLJ5"/>
<proteinExistence type="predicted"/>
<dbReference type="InterPro" id="IPR050834">
    <property type="entry name" value="Glycosyltransf_2"/>
</dbReference>
<accession>A0A8J3ZLJ5</accession>
<evidence type="ECO:0000313" key="2">
    <source>
        <dbReference type="EMBL" id="GIJ66104.1"/>
    </source>
</evidence>
<dbReference type="Pfam" id="PF00535">
    <property type="entry name" value="Glycos_transf_2"/>
    <property type="match status" value="1"/>
</dbReference>
<dbReference type="InterPro" id="IPR029044">
    <property type="entry name" value="Nucleotide-diphossugar_trans"/>
</dbReference>
<dbReference type="RefSeq" id="WP_203926089.1">
    <property type="nucleotide sequence ID" value="NZ_BOPH01000015.1"/>
</dbReference>
<evidence type="ECO:0000259" key="1">
    <source>
        <dbReference type="Pfam" id="PF00535"/>
    </source>
</evidence>
<keyword evidence="3" id="KW-1185">Reference proteome</keyword>
<dbReference type="InterPro" id="IPR001173">
    <property type="entry name" value="Glyco_trans_2-like"/>
</dbReference>
<comment type="caution">
    <text evidence="2">The sequence shown here is derived from an EMBL/GenBank/DDBJ whole genome shotgun (WGS) entry which is preliminary data.</text>
</comment>
<dbReference type="PANTHER" id="PTHR43685">
    <property type="entry name" value="GLYCOSYLTRANSFERASE"/>
    <property type="match status" value="1"/>
</dbReference>
<sequence length="313" mass="34921">MVSSPDVTVVIPTLNRPELVTRAVRSVLDQTLRNLEVVVVVDGPDEATHKALAALGDDRLRVQEQPRRGGAPAARNAGVRAARGEFVAFLDDDDEWLPGKLQAQVDLARGGKVATPIVITRLFVRTPRTEFVLPRRLPDPGEPISEWLTVRKGPFHGDGFIQTSTIMAPTALLKEVPFKEDLRRLQEMDWSLRALDRDGVDLLIVDEPLVVWYADENRPRISDDAPIRASLAWLRGVRPLVTRRAYAALAMTQVSSMAAQSHSPKVFGTLLYESVRHGRPGVRDVVTFAQIWLVPTRLRRIVRDKLIARRGGH</sequence>
<gene>
    <name evidence="2" type="ORF">Voc01_010210</name>
</gene>
<evidence type="ECO:0000313" key="3">
    <source>
        <dbReference type="Proteomes" id="UP000635606"/>
    </source>
</evidence>
<dbReference type="PANTHER" id="PTHR43685:SF2">
    <property type="entry name" value="GLYCOSYLTRANSFERASE 2-LIKE DOMAIN-CONTAINING PROTEIN"/>
    <property type="match status" value="1"/>
</dbReference>
<dbReference type="CDD" id="cd00761">
    <property type="entry name" value="Glyco_tranf_GTA_type"/>
    <property type="match status" value="1"/>
</dbReference>